<dbReference type="InterPro" id="IPR014720">
    <property type="entry name" value="dsRBD_dom"/>
</dbReference>
<evidence type="ECO:0000313" key="4">
    <source>
        <dbReference type="Proteomes" id="UP000095751"/>
    </source>
</evidence>
<name>A0A1E7FCG0_9STRA</name>
<dbReference type="PROSITE" id="PS50137">
    <property type="entry name" value="DS_RBD"/>
    <property type="match status" value="1"/>
</dbReference>
<evidence type="ECO:0000313" key="3">
    <source>
        <dbReference type="EMBL" id="OEU15872.1"/>
    </source>
</evidence>
<dbReference type="Gene3D" id="3.30.160.20">
    <property type="match status" value="1"/>
</dbReference>
<dbReference type="SUPFAM" id="SSF54768">
    <property type="entry name" value="dsRNA-binding domain-like"/>
    <property type="match status" value="1"/>
</dbReference>
<protein>
    <recommendedName>
        <fullName evidence="2">DRBM domain-containing protein</fullName>
    </recommendedName>
</protein>
<dbReference type="GO" id="GO:0003723">
    <property type="term" value="F:RNA binding"/>
    <property type="evidence" value="ECO:0007669"/>
    <property type="project" value="UniProtKB-UniRule"/>
</dbReference>
<dbReference type="Pfam" id="PF00035">
    <property type="entry name" value="dsrm"/>
    <property type="match status" value="1"/>
</dbReference>
<evidence type="ECO:0000259" key="2">
    <source>
        <dbReference type="PROSITE" id="PS50137"/>
    </source>
</evidence>
<keyword evidence="1" id="KW-0694">RNA-binding</keyword>
<organism evidence="3 4">
    <name type="scientific">Fragilariopsis cylindrus CCMP1102</name>
    <dbReference type="NCBI Taxonomy" id="635003"/>
    <lineage>
        <taxon>Eukaryota</taxon>
        <taxon>Sar</taxon>
        <taxon>Stramenopiles</taxon>
        <taxon>Ochrophyta</taxon>
        <taxon>Bacillariophyta</taxon>
        <taxon>Bacillariophyceae</taxon>
        <taxon>Bacillariophycidae</taxon>
        <taxon>Bacillariales</taxon>
        <taxon>Bacillariaceae</taxon>
        <taxon>Fragilariopsis</taxon>
    </lineage>
</organism>
<accession>A0A1E7FCG0</accession>
<sequence>MHIIVMSLGVSRFPRSALSTIMCMSNTARTRCLMHTVSSLSKWHAAVAQIPLSTILPIGFGAASNKANIAAFFGDQRINMEVTLALQRISTMPNSPYKVDLRWLTQVKSEAVSNRMFAKNLGLILPDQSQGFVELAEHQPHDAGTFVEAAVEAVATSIPGGDSGREAVAELAEWLVQEALKRGHDNYNYKRRLLKVPRIETKRIGGTDHEPVFLAKANISGHSAEAEGRSKKLAEQAASKKLFKNVGIKVDPSVEE</sequence>
<reference evidence="3 4" key="1">
    <citation type="submission" date="2016-09" db="EMBL/GenBank/DDBJ databases">
        <title>Extensive genetic diversity and differential bi-allelic expression allows diatom success in the polar Southern Ocean.</title>
        <authorList>
            <consortium name="DOE Joint Genome Institute"/>
            <person name="Mock T."/>
            <person name="Otillar R.P."/>
            <person name="Strauss J."/>
            <person name="Dupont C."/>
            <person name="Frickenhaus S."/>
            <person name="Maumus F."/>
            <person name="Mcmullan M."/>
            <person name="Sanges R."/>
            <person name="Schmutz J."/>
            <person name="Toseland A."/>
            <person name="Valas R."/>
            <person name="Veluchamy A."/>
            <person name="Ward B.J."/>
            <person name="Allen A."/>
            <person name="Barry K."/>
            <person name="Falciatore A."/>
            <person name="Ferrante M."/>
            <person name="Fortunato A.E."/>
            <person name="Gloeckner G."/>
            <person name="Gruber A."/>
            <person name="Hipkin R."/>
            <person name="Janech M."/>
            <person name="Kroth P."/>
            <person name="Leese F."/>
            <person name="Lindquist E."/>
            <person name="Lyon B.R."/>
            <person name="Martin J."/>
            <person name="Mayer C."/>
            <person name="Parker M."/>
            <person name="Quesneville H."/>
            <person name="Raymond J."/>
            <person name="Uhlig C."/>
            <person name="Valentin K.U."/>
            <person name="Worden A.Z."/>
            <person name="Armbrust E.V."/>
            <person name="Bowler C."/>
            <person name="Green B."/>
            <person name="Moulton V."/>
            <person name="Van Oosterhout C."/>
            <person name="Grigoriev I."/>
        </authorList>
    </citation>
    <scope>NUCLEOTIDE SEQUENCE [LARGE SCALE GENOMIC DNA]</scope>
    <source>
        <strain evidence="3 4">CCMP1102</strain>
    </source>
</reference>
<dbReference type="Proteomes" id="UP000095751">
    <property type="component" value="Unassembled WGS sequence"/>
</dbReference>
<dbReference type="KEGG" id="fcy:FRACYDRAFT_240568"/>
<gene>
    <name evidence="3" type="ORF">FRACYDRAFT_240568</name>
</gene>
<dbReference type="AlphaFoldDB" id="A0A1E7FCG0"/>
<dbReference type="SMART" id="SM00358">
    <property type="entry name" value="DSRM"/>
    <property type="match status" value="1"/>
</dbReference>
<evidence type="ECO:0000256" key="1">
    <source>
        <dbReference type="PROSITE-ProRule" id="PRU00266"/>
    </source>
</evidence>
<dbReference type="InParanoid" id="A0A1E7FCG0"/>
<feature type="domain" description="DRBM" evidence="2">
    <location>
        <begin position="166"/>
        <end position="248"/>
    </location>
</feature>
<proteinExistence type="predicted"/>
<dbReference type="EMBL" id="KV784359">
    <property type="protein sequence ID" value="OEU15872.1"/>
    <property type="molecule type" value="Genomic_DNA"/>
</dbReference>
<keyword evidence="4" id="KW-1185">Reference proteome</keyword>